<proteinExistence type="predicted"/>
<keyword evidence="1" id="KW-0805">Transcription regulation</keyword>
<dbReference type="Pfam" id="PF16859">
    <property type="entry name" value="TetR_C_11"/>
    <property type="match status" value="1"/>
</dbReference>
<keyword evidence="7" id="KW-1185">Reference proteome</keyword>
<organism evidence="6 7">
    <name type="scientific">Teredinibacter turnerae (strain ATCC 39867 / T7901)</name>
    <dbReference type="NCBI Taxonomy" id="377629"/>
    <lineage>
        <taxon>Bacteria</taxon>
        <taxon>Pseudomonadati</taxon>
        <taxon>Pseudomonadota</taxon>
        <taxon>Gammaproteobacteria</taxon>
        <taxon>Cellvibrionales</taxon>
        <taxon>Cellvibrionaceae</taxon>
        <taxon>Teredinibacter</taxon>
    </lineage>
</organism>
<dbReference type="InterPro" id="IPR011075">
    <property type="entry name" value="TetR_C"/>
</dbReference>
<gene>
    <name evidence="6" type="ordered locus">TERTU_2084</name>
</gene>
<dbReference type="SUPFAM" id="SSF48498">
    <property type="entry name" value="Tetracyclin repressor-like, C-terminal domain"/>
    <property type="match status" value="1"/>
</dbReference>
<evidence type="ECO:0000256" key="1">
    <source>
        <dbReference type="ARBA" id="ARBA00023015"/>
    </source>
</evidence>
<accession>C5BIU6</accession>
<feature type="domain" description="HTH tetR-type" evidence="5">
    <location>
        <begin position="14"/>
        <end position="74"/>
    </location>
</feature>
<dbReference type="Gene3D" id="1.10.10.60">
    <property type="entry name" value="Homeodomain-like"/>
    <property type="match status" value="1"/>
</dbReference>
<dbReference type="eggNOG" id="COG1309">
    <property type="taxonomic scope" value="Bacteria"/>
</dbReference>
<dbReference type="Gene3D" id="1.10.357.10">
    <property type="entry name" value="Tetracycline Repressor, domain 2"/>
    <property type="match status" value="1"/>
</dbReference>
<dbReference type="PROSITE" id="PS50977">
    <property type="entry name" value="HTH_TETR_2"/>
    <property type="match status" value="1"/>
</dbReference>
<dbReference type="KEGG" id="ttu:TERTU_2084"/>
<dbReference type="RefSeq" id="WP_015817357.1">
    <property type="nucleotide sequence ID" value="NC_012997.1"/>
</dbReference>
<dbReference type="InterPro" id="IPR036271">
    <property type="entry name" value="Tet_transcr_reg_TetR-rel_C_sf"/>
</dbReference>
<dbReference type="InterPro" id="IPR009057">
    <property type="entry name" value="Homeodomain-like_sf"/>
</dbReference>
<keyword evidence="2 4" id="KW-0238">DNA-binding</keyword>
<evidence type="ECO:0000313" key="7">
    <source>
        <dbReference type="Proteomes" id="UP000009080"/>
    </source>
</evidence>
<name>C5BIU6_TERTT</name>
<dbReference type="Proteomes" id="UP000009080">
    <property type="component" value="Chromosome"/>
</dbReference>
<dbReference type="AlphaFoldDB" id="C5BIU6"/>
<evidence type="ECO:0000313" key="6">
    <source>
        <dbReference type="EMBL" id="ACR11245.1"/>
    </source>
</evidence>
<dbReference type="OrthoDB" id="9796019at2"/>
<dbReference type="HOGENOM" id="CLU_069356_25_2_6"/>
<evidence type="ECO:0000256" key="3">
    <source>
        <dbReference type="ARBA" id="ARBA00023163"/>
    </source>
</evidence>
<dbReference type="GO" id="GO:0003677">
    <property type="term" value="F:DNA binding"/>
    <property type="evidence" value="ECO:0007669"/>
    <property type="project" value="UniProtKB-UniRule"/>
</dbReference>
<dbReference type="STRING" id="377629.TERTU_2084"/>
<sequence>MTTTKKIRTGGRSARIQQSIHQAVRELQATHSREELTVCMIASAAGVTPSTIYRRWGDLTSLLADVAVAHMRPDTPPDDTGSLPGDLLKFAEFYADELGSELGKQLLRDIAATHTSDCTTRCVQLARERLEIIVERAQQRGERIPAVEMLIDNLFAPIVYNILFCETPDSEQQLRLVSQCLHNY</sequence>
<evidence type="ECO:0000259" key="5">
    <source>
        <dbReference type="PROSITE" id="PS50977"/>
    </source>
</evidence>
<evidence type="ECO:0000256" key="2">
    <source>
        <dbReference type="ARBA" id="ARBA00023125"/>
    </source>
</evidence>
<evidence type="ECO:0000256" key="4">
    <source>
        <dbReference type="PROSITE-ProRule" id="PRU00335"/>
    </source>
</evidence>
<keyword evidence="3" id="KW-0804">Transcription</keyword>
<dbReference type="EMBL" id="CP001614">
    <property type="protein sequence ID" value="ACR11245.1"/>
    <property type="molecule type" value="Genomic_DNA"/>
</dbReference>
<reference evidence="6 7" key="1">
    <citation type="journal article" date="2009" name="PLoS ONE">
        <title>The complete genome of Teredinibacter turnerae T7901: an intracellular endosymbiont of marine wood-boring bivalves (shipworms).</title>
        <authorList>
            <person name="Yang J.C."/>
            <person name="Madupu R."/>
            <person name="Durkin A.S."/>
            <person name="Ekborg N.A."/>
            <person name="Pedamallu C.S."/>
            <person name="Hostetler J.B."/>
            <person name="Radune D."/>
            <person name="Toms B.S."/>
            <person name="Henrissat B."/>
            <person name="Coutinho P.M."/>
            <person name="Schwarz S."/>
            <person name="Field L."/>
            <person name="Trindade-Silva A.E."/>
            <person name="Soares C.A.G."/>
            <person name="Elshahawi S."/>
            <person name="Hanora A."/>
            <person name="Schmidt E.W."/>
            <person name="Haygood M.G."/>
            <person name="Posfai J."/>
            <person name="Benner J."/>
            <person name="Madinger C."/>
            <person name="Nove J."/>
            <person name="Anton B."/>
            <person name="Chaudhary K."/>
            <person name="Foster J."/>
            <person name="Holman A."/>
            <person name="Kumar S."/>
            <person name="Lessard P.A."/>
            <person name="Luyten Y.A."/>
            <person name="Slatko B."/>
            <person name="Wood N."/>
            <person name="Wu B."/>
            <person name="Teplitski M."/>
            <person name="Mougous J.D."/>
            <person name="Ward N."/>
            <person name="Eisen J.A."/>
            <person name="Badger J.H."/>
            <person name="Distel D.L."/>
        </authorList>
    </citation>
    <scope>NUCLEOTIDE SEQUENCE [LARGE SCALE GENOMIC DNA]</scope>
    <source>
        <strain evidence="7">ATCC 39867 / T7901</strain>
    </source>
</reference>
<protein>
    <submittedName>
        <fullName evidence="6">Transcriptional regulator, TetR family</fullName>
    </submittedName>
</protein>
<dbReference type="SUPFAM" id="SSF46689">
    <property type="entry name" value="Homeodomain-like"/>
    <property type="match status" value="1"/>
</dbReference>
<feature type="DNA-binding region" description="H-T-H motif" evidence="4">
    <location>
        <begin position="37"/>
        <end position="56"/>
    </location>
</feature>
<dbReference type="InterPro" id="IPR001647">
    <property type="entry name" value="HTH_TetR"/>
</dbReference>